<dbReference type="EMBL" id="PRDK01000004">
    <property type="protein sequence ID" value="MBE8713394.1"/>
    <property type="molecule type" value="Genomic_DNA"/>
</dbReference>
<dbReference type="InterPro" id="IPR050210">
    <property type="entry name" value="tRNA_Adenine-N(6)_MTase"/>
</dbReference>
<evidence type="ECO:0000256" key="1">
    <source>
        <dbReference type="ARBA" id="ARBA00022490"/>
    </source>
</evidence>
<dbReference type="GO" id="GO:0016430">
    <property type="term" value="F:tRNA (adenine-N6)-methyltransferase activity"/>
    <property type="evidence" value="ECO:0007669"/>
    <property type="project" value="UniProtKB-UniRule"/>
</dbReference>
<dbReference type="AlphaFoldDB" id="A0A928UYF1"/>
<evidence type="ECO:0000256" key="3">
    <source>
        <dbReference type="ARBA" id="ARBA00022679"/>
    </source>
</evidence>
<comment type="catalytic activity">
    <reaction evidence="6">
        <text>adenosine(37) in tRNA1(Val) + S-adenosyl-L-methionine = N(6)-methyladenosine(37) in tRNA1(Val) + S-adenosyl-L-homocysteine + H(+)</text>
        <dbReference type="Rhea" id="RHEA:43160"/>
        <dbReference type="Rhea" id="RHEA-COMP:10369"/>
        <dbReference type="Rhea" id="RHEA-COMP:10370"/>
        <dbReference type="ChEBI" id="CHEBI:15378"/>
        <dbReference type="ChEBI" id="CHEBI:57856"/>
        <dbReference type="ChEBI" id="CHEBI:59789"/>
        <dbReference type="ChEBI" id="CHEBI:74411"/>
        <dbReference type="ChEBI" id="CHEBI:74449"/>
        <dbReference type="EC" id="2.1.1.223"/>
    </reaction>
</comment>
<evidence type="ECO:0000313" key="9">
    <source>
        <dbReference type="Proteomes" id="UP000616201"/>
    </source>
</evidence>
<dbReference type="Proteomes" id="UP000616201">
    <property type="component" value="Unassembled WGS sequence"/>
</dbReference>
<dbReference type="PRINTS" id="PR00507">
    <property type="entry name" value="N12N6MTFRASE"/>
</dbReference>
<proteinExistence type="inferred from homology"/>
<keyword evidence="9" id="KW-1185">Reference proteome</keyword>
<dbReference type="PANTHER" id="PTHR47739:SF1">
    <property type="entry name" value="TRNA1(VAL) (ADENINE(37)-N6)-METHYLTRANSFERASE"/>
    <property type="match status" value="1"/>
</dbReference>
<organism evidence="8 9">
    <name type="scientific">Sphingobacterium hungaricum</name>
    <dbReference type="NCBI Taxonomy" id="2082723"/>
    <lineage>
        <taxon>Bacteria</taxon>
        <taxon>Pseudomonadati</taxon>
        <taxon>Bacteroidota</taxon>
        <taxon>Sphingobacteriia</taxon>
        <taxon>Sphingobacteriales</taxon>
        <taxon>Sphingobacteriaceae</taxon>
        <taxon>Sphingobacterium</taxon>
    </lineage>
</organism>
<dbReference type="GO" id="GO:0008033">
    <property type="term" value="P:tRNA processing"/>
    <property type="evidence" value="ECO:0007669"/>
    <property type="project" value="UniProtKB-UniRule"/>
</dbReference>
<dbReference type="GO" id="GO:0005737">
    <property type="term" value="C:cytoplasm"/>
    <property type="evidence" value="ECO:0007669"/>
    <property type="project" value="UniProtKB-SubCell"/>
</dbReference>
<evidence type="ECO:0000256" key="2">
    <source>
        <dbReference type="ARBA" id="ARBA00022603"/>
    </source>
</evidence>
<dbReference type="SMART" id="SM00650">
    <property type="entry name" value="rADc"/>
    <property type="match status" value="1"/>
</dbReference>
<dbReference type="RefSeq" id="WP_196935335.1">
    <property type="nucleotide sequence ID" value="NZ_MU158698.1"/>
</dbReference>
<evidence type="ECO:0000259" key="7">
    <source>
        <dbReference type="SMART" id="SM00650"/>
    </source>
</evidence>
<comment type="subcellular location">
    <subcellularLocation>
        <location evidence="6">Cytoplasm</location>
    </subcellularLocation>
</comment>
<evidence type="ECO:0000256" key="4">
    <source>
        <dbReference type="ARBA" id="ARBA00022691"/>
    </source>
</evidence>
<keyword evidence="4 6" id="KW-0949">S-adenosyl-L-methionine</keyword>
<dbReference type="InterPro" id="IPR007848">
    <property type="entry name" value="Small_mtfrase_dom"/>
</dbReference>
<dbReference type="EC" id="2.1.1.223" evidence="6"/>
<dbReference type="PROSITE" id="PS00092">
    <property type="entry name" value="N6_MTASE"/>
    <property type="match status" value="1"/>
</dbReference>
<sequence>MGTIFKFKEFEVDQADCAMKINTDGVLLAASARDLDVSRILDIGTGTGVIALMLAQANPQASIVAVEIDEQAAKRAQSNFAHSPFSERLNAVHMDFMQLQPTDSFDLIISNPPFYTNSLHNPDGRKKLAKHTDSQFFENMLSFATQYLSEEGLLQLIVPTELAQEISSSMIDRYHLHLVNEWNISSFENENPIRTILRIGKSKGEKTTASFYIYEQKNEYSGRYKELLKPYFLAF</sequence>
<name>A0A928UYF1_9SPHI</name>
<dbReference type="GO" id="GO:0000179">
    <property type="term" value="F:rRNA (adenine-N6,N6-)-dimethyltransferase activity"/>
    <property type="evidence" value="ECO:0007669"/>
    <property type="project" value="InterPro"/>
</dbReference>
<dbReference type="CDD" id="cd02440">
    <property type="entry name" value="AdoMet_MTases"/>
    <property type="match status" value="1"/>
</dbReference>
<dbReference type="Pfam" id="PF05175">
    <property type="entry name" value="MTS"/>
    <property type="match status" value="1"/>
</dbReference>
<comment type="caution">
    <text evidence="8">The sequence shown here is derived from an EMBL/GenBank/DDBJ whole genome shotgun (WGS) entry which is preliminary data.</text>
</comment>
<dbReference type="PANTHER" id="PTHR47739">
    <property type="entry name" value="TRNA1(VAL) (ADENINE(37)-N6)-METHYLTRANSFERASE"/>
    <property type="match status" value="1"/>
</dbReference>
<dbReference type="InterPro" id="IPR029063">
    <property type="entry name" value="SAM-dependent_MTases_sf"/>
</dbReference>
<dbReference type="HAMAP" id="MF_01872">
    <property type="entry name" value="tRNA_methyltr_YfiC"/>
    <property type="match status" value="1"/>
</dbReference>
<gene>
    <name evidence="8" type="ORF">C4F49_06865</name>
</gene>
<feature type="domain" description="Ribosomal RNA adenine methylase transferase N-terminal" evidence="7">
    <location>
        <begin position="22"/>
        <end position="161"/>
    </location>
</feature>
<comment type="function">
    <text evidence="6">Specifically methylates the adenine in position 37 of tRNA(1)(Val) (anticodon cmo5UAC).</text>
</comment>
<keyword evidence="5 6" id="KW-0819">tRNA processing</keyword>
<evidence type="ECO:0000256" key="5">
    <source>
        <dbReference type="ARBA" id="ARBA00022694"/>
    </source>
</evidence>
<keyword evidence="1 6" id="KW-0963">Cytoplasm</keyword>
<dbReference type="InterPro" id="IPR002052">
    <property type="entry name" value="DNA_methylase_N6_adenine_CS"/>
</dbReference>
<evidence type="ECO:0000256" key="6">
    <source>
        <dbReference type="HAMAP-Rule" id="MF_01872"/>
    </source>
</evidence>
<evidence type="ECO:0000313" key="8">
    <source>
        <dbReference type="EMBL" id="MBE8713394.1"/>
    </source>
</evidence>
<dbReference type="SUPFAM" id="SSF53335">
    <property type="entry name" value="S-adenosyl-L-methionine-dependent methyltransferases"/>
    <property type="match status" value="1"/>
</dbReference>
<dbReference type="InterPro" id="IPR022882">
    <property type="entry name" value="tRNA_adenine-N6_MeTrfase"/>
</dbReference>
<dbReference type="Gene3D" id="3.40.50.150">
    <property type="entry name" value="Vaccinia Virus protein VP39"/>
    <property type="match status" value="1"/>
</dbReference>
<dbReference type="InterPro" id="IPR020598">
    <property type="entry name" value="rRNA_Ade_methylase_Trfase_N"/>
</dbReference>
<protein>
    <recommendedName>
        <fullName evidence="6">tRNA1(Val) (adenine(37)-N6)-methyltransferase</fullName>
        <ecNumber evidence="6">2.1.1.223</ecNumber>
    </recommendedName>
    <alternativeName>
        <fullName evidence="6">tRNA m6A37 methyltransferase</fullName>
    </alternativeName>
</protein>
<keyword evidence="3 6" id="KW-0808">Transferase</keyword>
<keyword evidence="2 6" id="KW-0489">Methyltransferase</keyword>
<dbReference type="GO" id="GO:0003676">
    <property type="term" value="F:nucleic acid binding"/>
    <property type="evidence" value="ECO:0007669"/>
    <property type="project" value="InterPro"/>
</dbReference>
<reference evidence="8" key="1">
    <citation type="submission" date="2018-02" db="EMBL/GenBank/DDBJ databases">
        <authorList>
            <person name="Vasarhelyi B.M."/>
            <person name="Deshmukh S."/>
            <person name="Balint B."/>
            <person name="Kukolya J."/>
        </authorList>
    </citation>
    <scope>NUCLEOTIDE SEQUENCE</scope>
    <source>
        <strain evidence="8">KB22</strain>
    </source>
</reference>
<accession>A0A928UYF1</accession>
<comment type="similarity">
    <text evidence="6">Belongs to the methyltransferase superfamily. tRNA (adenine-N(6)-)-methyltransferase family.</text>
</comment>